<proteinExistence type="predicted"/>
<dbReference type="STRING" id="660518.SAMN05216218_1197"/>
<reference evidence="2" key="1">
    <citation type="submission" date="2016-10" db="EMBL/GenBank/DDBJ databases">
        <authorList>
            <person name="Varghese N."/>
            <person name="Submissions S."/>
        </authorList>
    </citation>
    <scope>NUCLEOTIDE SEQUENCE [LARGE SCALE GENOMIC DNA]</scope>
    <source>
        <strain evidence="2">IBRC-M 10760</strain>
    </source>
</reference>
<accession>A0A1G7SLX2</accession>
<evidence type="ECO:0000313" key="2">
    <source>
        <dbReference type="Proteomes" id="UP000199076"/>
    </source>
</evidence>
<organism evidence="1 2">
    <name type="scientific">Halorientalis regularis</name>
    <dbReference type="NCBI Taxonomy" id="660518"/>
    <lineage>
        <taxon>Archaea</taxon>
        <taxon>Methanobacteriati</taxon>
        <taxon>Methanobacteriota</taxon>
        <taxon>Stenosarchaea group</taxon>
        <taxon>Halobacteria</taxon>
        <taxon>Halobacteriales</taxon>
        <taxon>Haloarculaceae</taxon>
        <taxon>Halorientalis</taxon>
    </lineage>
</organism>
<dbReference type="Proteomes" id="UP000199076">
    <property type="component" value="Unassembled WGS sequence"/>
</dbReference>
<keyword evidence="2" id="KW-1185">Reference proteome</keyword>
<evidence type="ECO:0000313" key="1">
    <source>
        <dbReference type="EMBL" id="SDG23439.1"/>
    </source>
</evidence>
<gene>
    <name evidence="1" type="ORF">SAMN05216218_1197</name>
</gene>
<name>A0A1G7SLX2_9EURY</name>
<dbReference type="RefSeq" id="WP_139171181.1">
    <property type="nucleotide sequence ID" value="NZ_FNBK01000019.1"/>
</dbReference>
<dbReference type="AlphaFoldDB" id="A0A1G7SLX2"/>
<dbReference type="EMBL" id="FNBK01000019">
    <property type="protein sequence ID" value="SDG23439.1"/>
    <property type="molecule type" value="Genomic_DNA"/>
</dbReference>
<dbReference type="OrthoDB" id="306178at2157"/>
<sequence>MPLKTTTGHDGGEIHRNITEYTLEGPGGEVESLLRVRTAEFDGIGSECPFCGGLEFTRFETRGDHMGGSPAISRTDYGSATRTLFISCKECRRRLFQEPLAGQMFDLSNYTDEDVNDLVDQQGT</sequence>
<protein>
    <submittedName>
        <fullName evidence="1">Uncharacterized protein</fullName>
    </submittedName>
</protein>